<proteinExistence type="predicted"/>
<reference evidence="1 2" key="1">
    <citation type="submission" date="2014-06" db="EMBL/GenBank/DDBJ databases">
        <title>Evolutionary Origins and Diversification of the Mycorrhizal Mutualists.</title>
        <authorList>
            <consortium name="DOE Joint Genome Institute"/>
            <consortium name="Mycorrhizal Genomics Consortium"/>
            <person name="Kohler A."/>
            <person name="Kuo A."/>
            <person name="Nagy L.G."/>
            <person name="Floudas D."/>
            <person name="Copeland A."/>
            <person name="Barry K.W."/>
            <person name="Cichocki N."/>
            <person name="Veneault-Fourrey C."/>
            <person name="LaButti K."/>
            <person name="Lindquist E.A."/>
            <person name="Lipzen A."/>
            <person name="Lundell T."/>
            <person name="Morin E."/>
            <person name="Murat C."/>
            <person name="Riley R."/>
            <person name="Ohm R."/>
            <person name="Sun H."/>
            <person name="Tunlid A."/>
            <person name="Henrissat B."/>
            <person name="Grigoriev I.V."/>
            <person name="Hibbett D.S."/>
            <person name="Martin F."/>
        </authorList>
    </citation>
    <scope>NUCLEOTIDE SEQUENCE [LARGE SCALE GENOMIC DNA]</scope>
    <source>
        <strain evidence="1 2">SS14</strain>
    </source>
</reference>
<sequence>VIIIDSRRLRAKVVQQGRTYCDIVVAQSLLFQKLTGSGCSVAAQASGLD</sequence>
<evidence type="ECO:0000313" key="2">
    <source>
        <dbReference type="Proteomes" id="UP000054279"/>
    </source>
</evidence>
<dbReference type="HOGENOM" id="CLU_208810_0_0_1"/>
<gene>
    <name evidence="1" type="ORF">M422DRAFT_38585</name>
</gene>
<dbReference type="EMBL" id="KN837405">
    <property type="protein sequence ID" value="KIJ25632.1"/>
    <property type="molecule type" value="Genomic_DNA"/>
</dbReference>
<feature type="non-terminal residue" evidence="1">
    <location>
        <position position="1"/>
    </location>
</feature>
<evidence type="ECO:0000313" key="1">
    <source>
        <dbReference type="EMBL" id="KIJ25632.1"/>
    </source>
</evidence>
<dbReference type="Proteomes" id="UP000054279">
    <property type="component" value="Unassembled WGS sequence"/>
</dbReference>
<keyword evidence="2" id="KW-1185">Reference proteome</keyword>
<protein>
    <submittedName>
        <fullName evidence="1">Uncharacterized protein</fullName>
    </submittedName>
</protein>
<dbReference type="AlphaFoldDB" id="A0A0C9U995"/>
<feature type="non-terminal residue" evidence="1">
    <location>
        <position position="49"/>
    </location>
</feature>
<organism evidence="1 2">
    <name type="scientific">Sphaerobolus stellatus (strain SS14)</name>
    <dbReference type="NCBI Taxonomy" id="990650"/>
    <lineage>
        <taxon>Eukaryota</taxon>
        <taxon>Fungi</taxon>
        <taxon>Dikarya</taxon>
        <taxon>Basidiomycota</taxon>
        <taxon>Agaricomycotina</taxon>
        <taxon>Agaricomycetes</taxon>
        <taxon>Phallomycetidae</taxon>
        <taxon>Geastrales</taxon>
        <taxon>Sphaerobolaceae</taxon>
        <taxon>Sphaerobolus</taxon>
    </lineage>
</organism>
<name>A0A0C9U995_SPHS4</name>
<accession>A0A0C9U995</accession>